<evidence type="ECO:0000313" key="4">
    <source>
        <dbReference type="Proteomes" id="UP000254230"/>
    </source>
</evidence>
<dbReference type="EMBL" id="UGOW01000001">
    <property type="protein sequence ID" value="STY19156.1"/>
    <property type="molecule type" value="Genomic_DNA"/>
</dbReference>
<dbReference type="EMBL" id="LNYR01000006">
    <property type="protein sequence ID" value="KTD52738.1"/>
    <property type="molecule type" value="Genomic_DNA"/>
</dbReference>
<evidence type="ECO:0000313" key="1">
    <source>
        <dbReference type="EMBL" id="KTD52738.1"/>
    </source>
</evidence>
<reference evidence="2 4" key="2">
    <citation type="submission" date="2018-06" db="EMBL/GenBank/DDBJ databases">
        <authorList>
            <consortium name="Pathogen Informatics"/>
            <person name="Doyle S."/>
        </authorList>
    </citation>
    <scope>NUCLEOTIDE SEQUENCE [LARGE SCALE GENOMIC DNA]</scope>
    <source>
        <strain evidence="2 4">NCTC12376</strain>
    </source>
</reference>
<name>A0A378KXN2_9GAMM</name>
<dbReference type="AlphaFoldDB" id="A0A378KXN2"/>
<evidence type="ECO:0000313" key="2">
    <source>
        <dbReference type="EMBL" id="STY19156.1"/>
    </source>
</evidence>
<dbReference type="Proteomes" id="UP000054639">
    <property type="component" value="Unassembled WGS sequence"/>
</dbReference>
<organism evidence="2 4">
    <name type="scientific">Legionella quateirensis</name>
    <dbReference type="NCBI Taxonomy" id="45072"/>
    <lineage>
        <taxon>Bacteria</taxon>
        <taxon>Pseudomonadati</taxon>
        <taxon>Pseudomonadota</taxon>
        <taxon>Gammaproteobacteria</taxon>
        <taxon>Legionellales</taxon>
        <taxon>Legionellaceae</taxon>
        <taxon>Legionella</taxon>
    </lineage>
</organism>
<sequence>MITTYSSKIKAFKLIASHLALHDEVFKLDQLRKHSDVMELIGHPKNPSLFNIMDKAKTLFSTFRRQMEQVEMTILTAVQSRSDLDTAQAVAAICLSEQNDECKLAELSSYLETKVQKADCEYKPGF</sequence>
<keyword evidence="3" id="KW-1185">Reference proteome</keyword>
<accession>A0A378KXN2</accession>
<proteinExistence type="predicted"/>
<dbReference type="STRING" id="45072.Lqua_0571"/>
<evidence type="ECO:0000313" key="3">
    <source>
        <dbReference type="Proteomes" id="UP000054639"/>
    </source>
</evidence>
<gene>
    <name evidence="1" type="ORF">Lqua_0571</name>
    <name evidence="2" type="ORF">NCTC12376_02987</name>
</gene>
<dbReference type="RefSeq" id="WP_058472781.1">
    <property type="nucleotide sequence ID" value="NZ_CAAAIL010000011.1"/>
</dbReference>
<reference evidence="1 3" key="1">
    <citation type="submission" date="2015-11" db="EMBL/GenBank/DDBJ databases">
        <title>Genomic analysis of 38 Legionella species identifies large and diverse effector repertoires.</title>
        <authorList>
            <person name="Burstein D."/>
            <person name="Amaro F."/>
            <person name="Zusman T."/>
            <person name="Lifshitz Z."/>
            <person name="Cohen O."/>
            <person name="Gilbert J.A."/>
            <person name="Pupko T."/>
            <person name="Shuman H.A."/>
            <person name="Segal G."/>
        </authorList>
    </citation>
    <scope>NUCLEOTIDE SEQUENCE [LARGE SCALE GENOMIC DNA]</scope>
    <source>
        <strain evidence="1 3">ATCC 49507</strain>
    </source>
</reference>
<dbReference type="OrthoDB" id="9934404at2"/>
<dbReference type="Proteomes" id="UP000254230">
    <property type="component" value="Unassembled WGS sequence"/>
</dbReference>
<protein>
    <submittedName>
        <fullName evidence="2">Uncharacterized protein</fullName>
    </submittedName>
</protein>